<gene>
    <name evidence="1" type="ORF">L207DRAFT_65486</name>
</gene>
<dbReference type="OrthoDB" id="10645768at2759"/>
<evidence type="ECO:0000313" key="2">
    <source>
        <dbReference type="Proteomes" id="UP000235786"/>
    </source>
</evidence>
<dbReference type="AlphaFoldDB" id="A0A2J6RIC7"/>
<sequence>MVCVFEETTRPVEKIPSWWMWHGTMGFRLVDRLLASNIDFLRGNNYHIFVARPDFLQEKRLVLNHGIAQWCLPILQAYHCCGRAAMKDQVLGASFASWWQVVSKCLVLERHCCGAPPAHAQLPGTGNTPSVFVQPTIGVPVLRPMMGYSSTAK</sequence>
<dbReference type="EMBL" id="KZ613948">
    <property type="protein sequence ID" value="PMD38284.1"/>
    <property type="molecule type" value="Genomic_DNA"/>
</dbReference>
<accession>A0A2J6RIC7</accession>
<proteinExistence type="predicted"/>
<name>A0A2J6RIC7_HYAVF</name>
<evidence type="ECO:0000313" key="1">
    <source>
        <dbReference type="EMBL" id="PMD38284.1"/>
    </source>
</evidence>
<protein>
    <submittedName>
        <fullName evidence="1">Uncharacterized protein</fullName>
    </submittedName>
</protein>
<organism evidence="1 2">
    <name type="scientific">Hyaloscypha variabilis (strain UAMH 11265 / GT02V1 / F)</name>
    <name type="common">Meliniomyces variabilis</name>
    <dbReference type="NCBI Taxonomy" id="1149755"/>
    <lineage>
        <taxon>Eukaryota</taxon>
        <taxon>Fungi</taxon>
        <taxon>Dikarya</taxon>
        <taxon>Ascomycota</taxon>
        <taxon>Pezizomycotina</taxon>
        <taxon>Leotiomycetes</taxon>
        <taxon>Helotiales</taxon>
        <taxon>Hyaloscyphaceae</taxon>
        <taxon>Hyaloscypha</taxon>
        <taxon>Hyaloscypha variabilis</taxon>
    </lineage>
</organism>
<dbReference type="Proteomes" id="UP000235786">
    <property type="component" value="Unassembled WGS sequence"/>
</dbReference>
<reference evidence="1 2" key="1">
    <citation type="submission" date="2016-04" db="EMBL/GenBank/DDBJ databases">
        <title>A degradative enzymes factory behind the ericoid mycorrhizal symbiosis.</title>
        <authorList>
            <consortium name="DOE Joint Genome Institute"/>
            <person name="Martino E."/>
            <person name="Morin E."/>
            <person name="Grelet G."/>
            <person name="Kuo A."/>
            <person name="Kohler A."/>
            <person name="Daghino S."/>
            <person name="Barry K."/>
            <person name="Choi C."/>
            <person name="Cichocki N."/>
            <person name="Clum A."/>
            <person name="Copeland A."/>
            <person name="Hainaut M."/>
            <person name="Haridas S."/>
            <person name="Labutti K."/>
            <person name="Lindquist E."/>
            <person name="Lipzen A."/>
            <person name="Khouja H.-R."/>
            <person name="Murat C."/>
            <person name="Ohm R."/>
            <person name="Olson A."/>
            <person name="Spatafora J."/>
            <person name="Veneault-Fourrey C."/>
            <person name="Henrissat B."/>
            <person name="Grigoriev I."/>
            <person name="Martin F."/>
            <person name="Perotto S."/>
        </authorList>
    </citation>
    <scope>NUCLEOTIDE SEQUENCE [LARGE SCALE GENOMIC DNA]</scope>
    <source>
        <strain evidence="1 2">F</strain>
    </source>
</reference>
<keyword evidence="2" id="KW-1185">Reference proteome</keyword>